<evidence type="ECO:0000256" key="3">
    <source>
        <dbReference type="ARBA" id="ARBA00023125"/>
    </source>
</evidence>
<keyword evidence="4" id="KW-0804">Transcription</keyword>
<evidence type="ECO:0000313" key="6">
    <source>
        <dbReference type="EMBL" id="MDI9257275.1"/>
    </source>
</evidence>
<keyword evidence="1" id="KW-0805">Transcription regulation</keyword>
<dbReference type="InterPro" id="IPR000943">
    <property type="entry name" value="RNA_pol_sigma70"/>
</dbReference>
<dbReference type="InterPro" id="IPR013325">
    <property type="entry name" value="RNA_pol_sigma_r2"/>
</dbReference>
<evidence type="ECO:0000256" key="1">
    <source>
        <dbReference type="ARBA" id="ARBA00023015"/>
    </source>
</evidence>
<dbReference type="InterPro" id="IPR013324">
    <property type="entry name" value="RNA_pol_sigma_r3/r4-like"/>
</dbReference>
<dbReference type="PANTHER" id="PTHR30603:SF47">
    <property type="entry name" value="RNA POLYMERASE SIGMA FACTOR SIGD, CHLOROPLASTIC"/>
    <property type="match status" value="1"/>
</dbReference>
<keyword evidence="7" id="KW-1185">Reference proteome</keyword>
<proteinExistence type="predicted"/>
<dbReference type="PRINTS" id="PR00046">
    <property type="entry name" value="SIGMA70FCT"/>
</dbReference>
<reference evidence="6 7" key="1">
    <citation type="submission" date="2023-05" db="EMBL/GenBank/DDBJ databases">
        <title>Flavobacterium sedimenti sp. nov., isolated from the sediment.</title>
        <authorList>
            <person name="Wu N."/>
        </authorList>
    </citation>
    <scope>NUCLEOTIDE SEQUENCE [LARGE SCALE GENOMIC DNA]</scope>
    <source>
        <strain evidence="6 7">YZ-48</strain>
    </source>
</reference>
<protein>
    <submittedName>
        <fullName evidence="6">Sigma-70 family RNA polymerase sigma factor</fullName>
    </submittedName>
</protein>
<accession>A0ABT6XQA5</accession>
<evidence type="ECO:0000256" key="4">
    <source>
        <dbReference type="ARBA" id="ARBA00023163"/>
    </source>
</evidence>
<evidence type="ECO:0000256" key="2">
    <source>
        <dbReference type="ARBA" id="ARBA00023082"/>
    </source>
</evidence>
<name>A0ABT6XQA5_9FLAO</name>
<dbReference type="Proteomes" id="UP001230035">
    <property type="component" value="Unassembled WGS sequence"/>
</dbReference>
<evidence type="ECO:0000313" key="7">
    <source>
        <dbReference type="Proteomes" id="UP001230035"/>
    </source>
</evidence>
<keyword evidence="3" id="KW-0238">DNA-binding</keyword>
<dbReference type="Gene3D" id="1.20.120.1810">
    <property type="match status" value="1"/>
</dbReference>
<keyword evidence="2" id="KW-0731">Sigma factor</keyword>
<dbReference type="InterPro" id="IPR050239">
    <property type="entry name" value="Sigma-70_RNA_pol_init_factors"/>
</dbReference>
<dbReference type="RefSeq" id="WP_283238955.1">
    <property type="nucleotide sequence ID" value="NZ_JASGBP010000003.1"/>
</dbReference>
<organism evidence="6 7">
    <name type="scientific">Flavobacterium sedimenticola</name>
    <dbReference type="NCBI Taxonomy" id="3043286"/>
    <lineage>
        <taxon>Bacteria</taxon>
        <taxon>Pseudomonadati</taxon>
        <taxon>Bacteroidota</taxon>
        <taxon>Flavobacteriia</taxon>
        <taxon>Flavobacteriales</taxon>
        <taxon>Flavobacteriaceae</taxon>
        <taxon>Flavobacterium</taxon>
    </lineage>
</organism>
<dbReference type="PANTHER" id="PTHR30603">
    <property type="entry name" value="RNA POLYMERASE SIGMA FACTOR RPO"/>
    <property type="match status" value="1"/>
</dbReference>
<dbReference type="InterPro" id="IPR007627">
    <property type="entry name" value="RNA_pol_sigma70_r2"/>
</dbReference>
<comment type="caution">
    <text evidence="6">The sequence shown here is derived from an EMBL/GenBank/DDBJ whole genome shotgun (WGS) entry which is preliminary data.</text>
</comment>
<dbReference type="Pfam" id="PF04542">
    <property type="entry name" value="Sigma70_r2"/>
    <property type="match status" value="1"/>
</dbReference>
<dbReference type="InterPro" id="IPR014284">
    <property type="entry name" value="RNA_pol_sigma-70_dom"/>
</dbReference>
<dbReference type="EMBL" id="JASGBP010000003">
    <property type="protein sequence ID" value="MDI9257275.1"/>
    <property type="molecule type" value="Genomic_DNA"/>
</dbReference>
<feature type="domain" description="RNA polymerase sigma-70" evidence="5">
    <location>
        <begin position="69"/>
        <end position="82"/>
    </location>
</feature>
<dbReference type="Gene3D" id="1.20.140.160">
    <property type="match status" value="1"/>
</dbReference>
<dbReference type="SUPFAM" id="SSF88946">
    <property type="entry name" value="Sigma2 domain of RNA polymerase sigma factors"/>
    <property type="match status" value="1"/>
</dbReference>
<sequence length="258" mass="30233">MRLNQNYYKDLSKLKQLTEEETQQLFKDYQNGDQKAYETLITSNLRLVVYYAKQFYKEVEKYENIDYDDLISEGNVGLINAVKNYKLELDVKFSYYAGISIKRTISTYILTNIQNVRIPLNVYRSEYQINKVANDFLQKNHRPMTQNDLEAMNLFSKDQISDYFKQAQFVKIDDDIDVQDTLTQFDLISEQEQTKLTIESALNQLKESHREIIINVFGIGTTKISDTEMAKRLGVTKQNIGDLKRKALKSLKKILNNE</sequence>
<dbReference type="NCBIfam" id="TIGR02937">
    <property type="entry name" value="sigma70-ECF"/>
    <property type="match status" value="1"/>
</dbReference>
<dbReference type="SUPFAM" id="SSF88659">
    <property type="entry name" value="Sigma3 and sigma4 domains of RNA polymerase sigma factors"/>
    <property type="match status" value="1"/>
</dbReference>
<evidence type="ECO:0000259" key="5">
    <source>
        <dbReference type="PROSITE" id="PS00715"/>
    </source>
</evidence>
<gene>
    <name evidence="6" type="ORF">QHT84_07590</name>
</gene>
<dbReference type="PROSITE" id="PS00715">
    <property type="entry name" value="SIGMA70_1"/>
    <property type="match status" value="1"/>
</dbReference>